<feature type="compositionally biased region" description="Basic and acidic residues" evidence="1">
    <location>
        <begin position="963"/>
        <end position="991"/>
    </location>
</feature>
<feature type="compositionally biased region" description="Basic and acidic residues" evidence="1">
    <location>
        <begin position="648"/>
        <end position="665"/>
    </location>
</feature>
<feature type="compositionally biased region" description="Basic residues" evidence="1">
    <location>
        <begin position="910"/>
        <end position="919"/>
    </location>
</feature>
<feature type="compositionally biased region" description="Basic and acidic residues" evidence="1">
    <location>
        <begin position="696"/>
        <end position="728"/>
    </location>
</feature>
<comment type="caution">
    <text evidence="2">The sequence shown here is derived from an EMBL/GenBank/DDBJ whole genome shotgun (WGS) entry which is preliminary data.</text>
</comment>
<feature type="compositionally biased region" description="Basic and acidic residues" evidence="1">
    <location>
        <begin position="169"/>
        <end position="178"/>
    </location>
</feature>
<feature type="compositionally biased region" description="Basic and acidic residues" evidence="1">
    <location>
        <begin position="311"/>
        <end position="321"/>
    </location>
</feature>
<dbReference type="EMBL" id="BQNB010019280">
    <property type="protein sequence ID" value="GJT83642.1"/>
    <property type="molecule type" value="Genomic_DNA"/>
</dbReference>
<feature type="compositionally biased region" description="Basic and acidic residues" evidence="1">
    <location>
        <begin position="893"/>
        <end position="909"/>
    </location>
</feature>
<evidence type="ECO:0000313" key="2">
    <source>
        <dbReference type="EMBL" id="GJT83642.1"/>
    </source>
</evidence>
<feature type="compositionally biased region" description="Basic residues" evidence="1">
    <location>
        <begin position="999"/>
        <end position="1014"/>
    </location>
</feature>
<feature type="region of interest" description="Disordered" evidence="1">
    <location>
        <begin position="1"/>
        <end position="1077"/>
    </location>
</feature>
<keyword evidence="3" id="KW-1185">Reference proteome</keyword>
<feature type="compositionally biased region" description="Basic residues" evidence="1">
    <location>
        <begin position="124"/>
        <end position="133"/>
    </location>
</feature>
<feature type="compositionally biased region" description="Basic residues" evidence="1">
    <location>
        <begin position="810"/>
        <end position="822"/>
    </location>
</feature>
<feature type="compositionally biased region" description="Basic and acidic residues" evidence="1">
    <location>
        <begin position="424"/>
        <end position="438"/>
    </location>
</feature>
<feature type="compositionally biased region" description="Basic and acidic residues" evidence="1">
    <location>
        <begin position="480"/>
        <end position="496"/>
    </location>
</feature>
<feature type="compositionally biased region" description="Polar residues" evidence="1">
    <location>
        <begin position="180"/>
        <end position="190"/>
    </location>
</feature>
<feature type="compositionally biased region" description="Basic and acidic residues" evidence="1">
    <location>
        <begin position="349"/>
        <end position="398"/>
    </location>
</feature>
<feature type="compositionally biased region" description="Basic and acidic residues" evidence="1">
    <location>
        <begin position="609"/>
        <end position="631"/>
    </location>
</feature>
<organism evidence="2 3">
    <name type="scientific">Tanacetum coccineum</name>
    <dbReference type="NCBI Taxonomy" id="301880"/>
    <lineage>
        <taxon>Eukaryota</taxon>
        <taxon>Viridiplantae</taxon>
        <taxon>Streptophyta</taxon>
        <taxon>Embryophyta</taxon>
        <taxon>Tracheophyta</taxon>
        <taxon>Spermatophyta</taxon>
        <taxon>Magnoliopsida</taxon>
        <taxon>eudicotyledons</taxon>
        <taxon>Gunneridae</taxon>
        <taxon>Pentapetalae</taxon>
        <taxon>asterids</taxon>
        <taxon>campanulids</taxon>
        <taxon>Asterales</taxon>
        <taxon>Asteraceae</taxon>
        <taxon>Asteroideae</taxon>
        <taxon>Anthemideae</taxon>
        <taxon>Anthemidinae</taxon>
        <taxon>Tanacetum</taxon>
    </lineage>
</organism>
<gene>
    <name evidence="2" type="ORF">Tco_1057984</name>
</gene>
<evidence type="ECO:0000256" key="1">
    <source>
        <dbReference type="SAM" id="MobiDB-lite"/>
    </source>
</evidence>
<feature type="compositionally biased region" description="Basic and acidic residues" evidence="1">
    <location>
        <begin position="28"/>
        <end position="79"/>
    </location>
</feature>
<dbReference type="Proteomes" id="UP001151760">
    <property type="component" value="Unassembled WGS sequence"/>
</dbReference>
<accession>A0ABQ5H6Y6</accession>
<feature type="compositionally biased region" description="Basic and acidic residues" evidence="1">
    <location>
        <begin position="920"/>
        <end position="953"/>
    </location>
</feature>
<feature type="compositionally biased region" description="Basic and acidic residues" evidence="1">
    <location>
        <begin position="753"/>
        <end position="768"/>
    </location>
</feature>
<sequence>MGAERHSVGTRRTTMSRPTPPPPSPLHVKTEQWKAGARDDEKVERSERRMGRAERGRQTEWKIKKNHEGRGKGSEKDKSGSTGVKTGDKKKRAHRGRKRQDMKCRKVSGYSGKGAAGERERTHRWARRKTEGKRKREAENEEEKRGKDAVTGEEDNDARTDVSNAPHGVEQDTRDGGASREQNYAQTQAHTRSERAEVEGSGHYRSRTREWERRRRDTTRVDKGRDGRRQGREKEEQEKEKKVRQGRRSRVKPAGNRKDGRWDATHEQTLDVRHNVKKRNRKRKDSRGGKKKKGNGRRRAAEGNSIPSGRVRSDKHTEARENGGVTLGTKGERYRQTREITRHKSNPRSSEKEGHGKESMTERRRRQTETTKRVRGPETSQKGRERREKRSSNVEKPEIGTSVIQEGTRRRNKRHKGGTDDEDCPSRAERTQTKSDGQRKRKRERHYEERTPRESGAPRSTPGMSGERGAKRKEGKKVRASKDTQSRERYADEKKAQLGTRQQDAEHDQKREKARDARNAREKNTRHEHDKGTERSQRDGRSRQKVAGRQEAATAPRGEEDWKRQASRSETRRGGTPAIGVVRAGVKTRKGEGSESRRKVGAEGQPGKNGEKRGPDREKETVETSRREEHRDKRKKRTRAVDENGASTREEVAKDDHRHTEAKDSPDEEQTERCNGSRKTPEMAIERSPAGAATDARQHREEERTNNQRAVRDATGREGAKQTERQTEEAQEASGQHKRNRSGETGRGTDGVPSRREIASNRCEESKKSTHRPATSSIREEGEDTAERTKKGRVARGGSAAATEREGKTRKQRDKRQSKERRRQTITEGREVRIREGVNEHQGGEIAEEWRSSEGAEQERAEFQGTRVDRGREGRTEAQGDRGRDVTATTQGKEGERGEKQRQRNEGQRRTTKRGRRRQEKLGSEQEDEQRQQREKGGRARAGQKEQETKQRENSGQPEEDKEVGTCDGRRTRRDDEDEYREEKKKSRGRADIGTAQRQKQKSRKKAKAKRHTGGGRQYGTKTTRAKRDRKREVGREVEADEEKSLEEHPPRVKRDNKRQDRGSKALRDGRRSDENE</sequence>
<reference evidence="2" key="2">
    <citation type="submission" date="2022-01" db="EMBL/GenBank/DDBJ databases">
        <authorList>
            <person name="Yamashiro T."/>
            <person name="Shiraishi A."/>
            <person name="Satake H."/>
            <person name="Nakayama K."/>
        </authorList>
    </citation>
    <scope>NUCLEOTIDE SEQUENCE</scope>
</reference>
<evidence type="ECO:0000313" key="3">
    <source>
        <dbReference type="Proteomes" id="UP001151760"/>
    </source>
</evidence>
<feature type="compositionally biased region" description="Basic residues" evidence="1">
    <location>
        <begin position="88"/>
        <end position="98"/>
    </location>
</feature>
<feature type="compositionally biased region" description="Basic and acidic residues" evidence="1">
    <location>
        <begin position="330"/>
        <end position="342"/>
    </location>
</feature>
<protein>
    <submittedName>
        <fullName evidence="2">Uncharacterized protein</fullName>
    </submittedName>
</protein>
<feature type="compositionally biased region" description="Basic and acidic residues" evidence="1">
    <location>
        <begin position="503"/>
        <end position="542"/>
    </location>
</feature>
<feature type="compositionally biased region" description="Basic and acidic residues" evidence="1">
    <location>
        <begin position="134"/>
        <end position="150"/>
    </location>
</feature>
<feature type="compositionally biased region" description="Basic residues" evidence="1">
    <location>
        <begin position="275"/>
        <end position="298"/>
    </location>
</feature>
<proteinExistence type="predicted"/>
<reference evidence="2" key="1">
    <citation type="journal article" date="2022" name="Int. J. Mol. Sci.">
        <title>Draft Genome of Tanacetum Coccineum: Genomic Comparison of Closely Related Tanacetum-Family Plants.</title>
        <authorList>
            <person name="Yamashiro T."/>
            <person name="Shiraishi A."/>
            <person name="Nakayama K."/>
            <person name="Satake H."/>
        </authorList>
    </citation>
    <scope>NUCLEOTIDE SEQUENCE</scope>
</reference>
<feature type="compositionally biased region" description="Basic and acidic residues" evidence="1">
    <location>
        <begin position="256"/>
        <end position="274"/>
    </location>
</feature>
<feature type="compositionally biased region" description="Basic and acidic residues" evidence="1">
    <location>
        <begin position="823"/>
        <end position="885"/>
    </location>
</feature>
<feature type="compositionally biased region" description="Basic and acidic residues" evidence="1">
    <location>
        <begin position="1046"/>
        <end position="1077"/>
    </location>
</feature>
<feature type="compositionally biased region" description="Basic and acidic residues" evidence="1">
    <location>
        <begin position="557"/>
        <end position="573"/>
    </location>
</feature>
<feature type="compositionally biased region" description="Basic and acidic residues" evidence="1">
    <location>
        <begin position="589"/>
        <end position="601"/>
    </location>
</feature>
<feature type="compositionally biased region" description="Basic residues" evidence="1">
    <location>
        <begin position="470"/>
        <end position="479"/>
    </location>
</feature>
<feature type="compositionally biased region" description="Basic and acidic residues" evidence="1">
    <location>
        <begin position="191"/>
        <end position="243"/>
    </location>
</feature>
<name>A0ABQ5H6Y6_9ASTR</name>